<evidence type="ECO:0000256" key="6">
    <source>
        <dbReference type="ARBA" id="ARBA00023175"/>
    </source>
</evidence>
<feature type="region of interest" description="Actin-binding" evidence="8">
    <location>
        <begin position="254"/>
        <end position="276"/>
    </location>
</feature>
<name>A0A7R9AF70_9CRUS</name>
<dbReference type="InterPro" id="IPR001609">
    <property type="entry name" value="Myosin_head_motor_dom-like"/>
</dbReference>
<evidence type="ECO:0000256" key="3">
    <source>
        <dbReference type="ARBA" id="ARBA00022840"/>
    </source>
</evidence>
<dbReference type="SUPFAM" id="SSF52540">
    <property type="entry name" value="P-loop containing nucleoside triphosphate hydrolases"/>
    <property type="match status" value="1"/>
</dbReference>
<comment type="similarity">
    <text evidence="1 8">Belongs to the TRAFAC class myosin-kinesin ATPase superfamily. Myosin family.</text>
</comment>
<dbReference type="Pfam" id="PF00063">
    <property type="entry name" value="Myosin_head"/>
    <property type="match status" value="1"/>
</dbReference>
<comment type="caution">
    <text evidence="8">Lacks conserved residue(s) required for the propagation of feature annotation.</text>
</comment>
<protein>
    <recommendedName>
        <fullName evidence="14">Myosin-IA</fullName>
    </recommendedName>
</protein>
<dbReference type="Gene3D" id="1.20.5.4820">
    <property type="match status" value="1"/>
</dbReference>
<reference evidence="12" key="1">
    <citation type="submission" date="2020-11" db="EMBL/GenBank/DDBJ databases">
        <authorList>
            <person name="Tran Van P."/>
        </authorList>
    </citation>
    <scope>NUCLEOTIDE SEQUENCE</scope>
</reference>
<evidence type="ECO:0000256" key="2">
    <source>
        <dbReference type="ARBA" id="ARBA00022741"/>
    </source>
</evidence>
<evidence type="ECO:0000256" key="1">
    <source>
        <dbReference type="ARBA" id="ARBA00008314"/>
    </source>
</evidence>
<dbReference type="Pfam" id="PF06017">
    <property type="entry name" value="Myosin_TH1"/>
    <property type="match status" value="1"/>
</dbReference>
<dbReference type="PROSITE" id="PS50096">
    <property type="entry name" value="IQ"/>
    <property type="match status" value="1"/>
</dbReference>
<dbReference type="GO" id="GO:0007015">
    <property type="term" value="P:actin filament organization"/>
    <property type="evidence" value="ECO:0007669"/>
    <property type="project" value="TreeGrafter"/>
</dbReference>
<keyword evidence="13" id="KW-1185">Reference proteome</keyword>
<keyword evidence="5 8" id="KW-0518">Myosin</keyword>
<dbReference type="OrthoDB" id="6108017at2759"/>
<keyword evidence="7 8" id="KW-0009">Actin-binding</keyword>
<dbReference type="EMBL" id="LR904545">
    <property type="protein sequence ID" value="CAD7252920.1"/>
    <property type="molecule type" value="Genomic_DNA"/>
</dbReference>
<dbReference type="PANTHER" id="PTHR13140:SF713">
    <property type="entry name" value="UNCONVENTIONAL MYOSIN ID"/>
    <property type="match status" value="1"/>
</dbReference>
<dbReference type="GO" id="GO:0005886">
    <property type="term" value="C:plasma membrane"/>
    <property type="evidence" value="ECO:0007669"/>
    <property type="project" value="TreeGrafter"/>
</dbReference>
<accession>A0A7R9AF70</accession>
<dbReference type="GO" id="GO:0030048">
    <property type="term" value="P:actin filament-based movement"/>
    <property type="evidence" value="ECO:0007669"/>
    <property type="project" value="TreeGrafter"/>
</dbReference>
<evidence type="ECO:0000256" key="8">
    <source>
        <dbReference type="PROSITE-ProRule" id="PRU00782"/>
    </source>
</evidence>
<feature type="domain" description="TH1" evidence="11">
    <location>
        <begin position="494"/>
        <end position="688"/>
    </location>
</feature>
<dbReference type="InterPro" id="IPR010926">
    <property type="entry name" value="Myosin_TH1"/>
</dbReference>
<keyword evidence="3" id="KW-0067">ATP-binding</keyword>
<dbReference type="PROSITE" id="PS51757">
    <property type="entry name" value="TH1"/>
    <property type="match status" value="1"/>
</dbReference>
<evidence type="ECO:0008006" key="14">
    <source>
        <dbReference type="Google" id="ProtNLM"/>
    </source>
</evidence>
<dbReference type="InterPro" id="IPR036961">
    <property type="entry name" value="Kinesin_motor_dom_sf"/>
</dbReference>
<keyword evidence="2" id="KW-0547">Nucleotide-binding</keyword>
<dbReference type="GO" id="GO:0005737">
    <property type="term" value="C:cytoplasm"/>
    <property type="evidence" value="ECO:0007669"/>
    <property type="project" value="TreeGrafter"/>
</dbReference>
<dbReference type="GO" id="GO:0005524">
    <property type="term" value="F:ATP binding"/>
    <property type="evidence" value="ECO:0007669"/>
    <property type="project" value="UniProtKB-KW"/>
</dbReference>
<dbReference type="AlphaFoldDB" id="A0A7R9AF70"/>
<organism evidence="12">
    <name type="scientific">Darwinula stevensoni</name>
    <dbReference type="NCBI Taxonomy" id="69355"/>
    <lineage>
        <taxon>Eukaryota</taxon>
        <taxon>Metazoa</taxon>
        <taxon>Ecdysozoa</taxon>
        <taxon>Arthropoda</taxon>
        <taxon>Crustacea</taxon>
        <taxon>Oligostraca</taxon>
        <taxon>Ostracoda</taxon>
        <taxon>Podocopa</taxon>
        <taxon>Podocopida</taxon>
        <taxon>Darwinulocopina</taxon>
        <taxon>Darwinuloidea</taxon>
        <taxon>Darwinulidae</taxon>
        <taxon>Darwinula</taxon>
    </lineage>
</organism>
<dbReference type="PROSITE" id="PS51456">
    <property type="entry name" value="MYOSIN_MOTOR"/>
    <property type="match status" value="1"/>
</dbReference>
<keyword evidence="6" id="KW-0505">Motor protein</keyword>
<dbReference type="GO" id="GO:0000146">
    <property type="term" value="F:microfilament motor activity"/>
    <property type="evidence" value="ECO:0007669"/>
    <property type="project" value="TreeGrafter"/>
</dbReference>
<evidence type="ECO:0000256" key="9">
    <source>
        <dbReference type="SAM" id="MobiDB-lite"/>
    </source>
</evidence>
<dbReference type="Gene3D" id="3.40.850.10">
    <property type="entry name" value="Kinesin motor domain"/>
    <property type="match status" value="1"/>
</dbReference>
<feature type="domain" description="Myosin motor" evidence="10">
    <location>
        <begin position="94"/>
        <end position="377"/>
    </location>
</feature>
<evidence type="ECO:0000313" key="12">
    <source>
        <dbReference type="EMBL" id="CAD7252920.1"/>
    </source>
</evidence>
<dbReference type="Gene3D" id="1.20.58.530">
    <property type="match status" value="1"/>
</dbReference>
<dbReference type="EMBL" id="CAJPEV010005028">
    <property type="protein sequence ID" value="CAG0902655.1"/>
    <property type="molecule type" value="Genomic_DNA"/>
</dbReference>
<keyword evidence="4" id="KW-0446">Lipid-binding</keyword>
<dbReference type="Proteomes" id="UP000677054">
    <property type="component" value="Unassembled WGS sequence"/>
</dbReference>
<dbReference type="GO" id="GO:0016459">
    <property type="term" value="C:myosin complex"/>
    <property type="evidence" value="ECO:0007669"/>
    <property type="project" value="UniProtKB-KW"/>
</dbReference>
<evidence type="ECO:0000259" key="10">
    <source>
        <dbReference type="PROSITE" id="PS51456"/>
    </source>
</evidence>
<dbReference type="InterPro" id="IPR027417">
    <property type="entry name" value="P-loop_NTPase"/>
</dbReference>
<dbReference type="PANTHER" id="PTHR13140">
    <property type="entry name" value="MYOSIN"/>
    <property type="match status" value="1"/>
</dbReference>
<dbReference type="GO" id="GO:0006897">
    <property type="term" value="P:endocytosis"/>
    <property type="evidence" value="ECO:0007669"/>
    <property type="project" value="TreeGrafter"/>
</dbReference>
<gene>
    <name evidence="12" type="ORF">DSTB1V02_LOCUS12671</name>
</gene>
<evidence type="ECO:0000256" key="4">
    <source>
        <dbReference type="ARBA" id="ARBA00023121"/>
    </source>
</evidence>
<proteinExistence type="inferred from homology"/>
<dbReference type="GO" id="GO:0005902">
    <property type="term" value="C:microvillus"/>
    <property type="evidence" value="ECO:0007669"/>
    <property type="project" value="TreeGrafter"/>
</dbReference>
<dbReference type="GO" id="GO:0007368">
    <property type="term" value="P:determination of left/right symmetry"/>
    <property type="evidence" value="ECO:0007669"/>
    <property type="project" value="UniProtKB-ARBA"/>
</dbReference>
<dbReference type="GO" id="GO:0051015">
    <property type="term" value="F:actin filament binding"/>
    <property type="evidence" value="ECO:0007669"/>
    <property type="project" value="TreeGrafter"/>
</dbReference>
<sequence>MGVAERTEFVPTKIPPRPFRGGGREFKDRSGMNDGGKLMLIACLWLYSLLGAGKSHRFFTGGSESLFYSPPAASTCPSPRRIPTLTCRTPIPRTELVLKQEQEEYRREGITWVHIEYFNNQIICDLVEEPHKGIISILDEACLSVGKVTDVLLLETMDQKLKGHQHYTSRRLNPQDKALSHGEQFRIKHYAGDVTYSIIGFLDKNKDSLFQDFKRLLYNSKDGILSSMWPEGAMDITKTTKRPQTAGTLFKNSMIALVKTLTSKEPHYIRCIKPNDQKSPVIFDPVRIEHQVRYLGLLENTRVRRAGYAYRQKYEKFLHRYKMLSHYTWPNYHAGPAKDGTKLLLEDRGVAHDVEYGKTKIFLRSPQTLFALEQSRSQLLPGIVMLLQKMWRGAIARKRYRRMLAVRRIIEAYRQYRMRKYILQLCKAFKDVKRTRDFGKSTRWPIPPKVLETGVKYLKVIHRRWWAAMILARVPKQDLPQMRIKIAAADALVGKRTSWGFHRDWKGNYLGMISFNSNSGTFTSSVSSLRSKDPFSEILFSCMVRKVNKHNKSADRAILITDTAIFKLNPKNFRAMKSGIPLNMVTGMTVTPGGEQLVIMHVKGGNDFVLSLQSPVNEDLVGEAVGVLRNAFRRKMGGAELPVGVSARPGCSLGNKARNITVEGDAPASKGIPVFRKGAGKTILYSPPASAQ</sequence>
<dbReference type="FunFam" id="1.20.58.530:FF:000004">
    <property type="entry name" value="Unconventional myosin ID"/>
    <property type="match status" value="1"/>
</dbReference>
<evidence type="ECO:0000256" key="5">
    <source>
        <dbReference type="ARBA" id="ARBA00023123"/>
    </source>
</evidence>
<evidence type="ECO:0000256" key="7">
    <source>
        <dbReference type="ARBA" id="ARBA00023203"/>
    </source>
</evidence>
<evidence type="ECO:0000259" key="11">
    <source>
        <dbReference type="PROSITE" id="PS51757"/>
    </source>
</evidence>
<dbReference type="GO" id="GO:0005546">
    <property type="term" value="F:phosphatidylinositol-4,5-bisphosphate binding"/>
    <property type="evidence" value="ECO:0007669"/>
    <property type="project" value="UniProtKB-ARBA"/>
</dbReference>
<dbReference type="SMART" id="SM00242">
    <property type="entry name" value="MYSc"/>
    <property type="match status" value="1"/>
</dbReference>
<evidence type="ECO:0000313" key="13">
    <source>
        <dbReference type="Proteomes" id="UP000677054"/>
    </source>
</evidence>
<feature type="region of interest" description="Disordered" evidence="9">
    <location>
        <begin position="1"/>
        <end position="26"/>
    </location>
</feature>